<dbReference type="Pfam" id="PF10634">
    <property type="entry name" value="Iron_transport"/>
    <property type="match status" value="1"/>
</dbReference>
<keyword evidence="4" id="KW-1185">Reference proteome</keyword>
<evidence type="ECO:0000313" key="3">
    <source>
        <dbReference type="EMBL" id="CPR21379.1"/>
    </source>
</evidence>
<comment type="similarity">
    <text evidence="1">Belongs to the UPF0423 family.</text>
</comment>
<dbReference type="AlphaFoldDB" id="A0A0G4K2B0"/>
<gene>
    <name evidence="3" type="ORF">BN1221_04852c</name>
</gene>
<dbReference type="Proteomes" id="UP000044377">
    <property type="component" value="Unassembled WGS sequence"/>
</dbReference>
<protein>
    <submittedName>
        <fullName evidence="3">Periplasmic protein p19 involved in high-affinity Fe2+ transport</fullName>
    </submittedName>
</protein>
<dbReference type="STRING" id="1109412.BN1221_04852c"/>
<dbReference type="PIRSF" id="PIRSF017018">
    <property type="entry name" value="Tp34"/>
    <property type="match status" value="1"/>
</dbReference>
<proteinExistence type="inferred from homology"/>
<evidence type="ECO:0000313" key="4">
    <source>
        <dbReference type="Proteomes" id="UP000044377"/>
    </source>
</evidence>
<evidence type="ECO:0000256" key="2">
    <source>
        <dbReference type="ARBA" id="ARBA00022729"/>
    </source>
</evidence>
<dbReference type="InterPro" id="IPR018470">
    <property type="entry name" value="Metal-bd_Tp34-typ"/>
</dbReference>
<sequence length="198" mass="21685">MHEVMKSTATKDDLYIVDMRMGLMNMRKSLIAGAVIAGIFTAPAVLAFEEYPAGEPVTINEMEIAAVYLQPIDMEPRGMGLPAAKSDIHLEADIHAVEGNKNGIGAGEWMPYLTIAYTLTNTDTGAKQEGNFMPMVASDGPHYGANIKMSGVGNYKVVYHIEPPSKAGMHRHTDSETGVGRWWKPFDVSFDFKYVGIK</sequence>
<name>A0A0G4K2B0_9GAMM</name>
<dbReference type="Gene3D" id="2.60.40.2480">
    <property type="entry name" value="Periplasmic metal-binding protein Tp34-type"/>
    <property type="match status" value="1"/>
</dbReference>
<keyword evidence="2" id="KW-0732">Signal</keyword>
<dbReference type="InterPro" id="IPR038482">
    <property type="entry name" value="Tp34-type_sf"/>
</dbReference>
<accession>A0A0G4K2B0</accession>
<dbReference type="EMBL" id="CGIG01000001">
    <property type="protein sequence ID" value="CPR21379.1"/>
    <property type="molecule type" value="Genomic_DNA"/>
</dbReference>
<evidence type="ECO:0000256" key="1">
    <source>
        <dbReference type="ARBA" id="ARBA00010013"/>
    </source>
</evidence>
<reference evidence="4" key="1">
    <citation type="submission" date="2015-01" db="EMBL/GenBank/DDBJ databases">
        <authorList>
            <person name="Paterson Steve"/>
        </authorList>
    </citation>
    <scope>NUCLEOTIDE SEQUENCE [LARGE SCALE GENOMIC DNA]</scope>
    <source>
        <strain evidence="4">OBR1</strain>
    </source>
</reference>
<organism evidence="3 4">
    <name type="scientific">Brenneria goodwinii</name>
    <dbReference type="NCBI Taxonomy" id="1109412"/>
    <lineage>
        <taxon>Bacteria</taxon>
        <taxon>Pseudomonadati</taxon>
        <taxon>Pseudomonadota</taxon>
        <taxon>Gammaproteobacteria</taxon>
        <taxon>Enterobacterales</taxon>
        <taxon>Pectobacteriaceae</taxon>
        <taxon>Brenneria</taxon>
    </lineage>
</organism>